<dbReference type="FunFam" id="3.30.70.270:FF:000001">
    <property type="entry name" value="Diguanylate cyclase domain protein"/>
    <property type="match status" value="1"/>
</dbReference>
<dbReference type="EMBL" id="RDSR01000003">
    <property type="protein sequence ID" value="RNE66769.1"/>
    <property type="molecule type" value="Genomic_DNA"/>
</dbReference>
<dbReference type="Gene3D" id="3.30.70.270">
    <property type="match status" value="1"/>
</dbReference>
<dbReference type="PANTHER" id="PTHR44757:SF2">
    <property type="entry name" value="BIOFILM ARCHITECTURE MAINTENANCE PROTEIN MBAA"/>
    <property type="match status" value="1"/>
</dbReference>
<dbReference type="InterPro" id="IPR035965">
    <property type="entry name" value="PAS-like_dom_sf"/>
</dbReference>
<evidence type="ECO:0000313" key="2">
    <source>
        <dbReference type="EMBL" id="RNE66769.1"/>
    </source>
</evidence>
<protein>
    <submittedName>
        <fullName evidence="2">Diguanylate cyclase</fullName>
    </submittedName>
</protein>
<dbReference type="SUPFAM" id="SSF55073">
    <property type="entry name" value="Nucleotide cyclase"/>
    <property type="match status" value="1"/>
</dbReference>
<dbReference type="InterPro" id="IPR029016">
    <property type="entry name" value="GAF-like_dom_sf"/>
</dbReference>
<accession>A0A3M8LPM0</accession>
<dbReference type="Gene3D" id="3.30.450.20">
    <property type="entry name" value="PAS domain"/>
    <property type="match status" value="1"/>
</dbReference>
<proteinExistence type="predicted"/>
<dbReference type="Proteomes" id="UP000279859">
    <property type="component" value="Unassembled WGS sequence"/>
</dbReference>
<dbReference type="InterPro" id="IPR000014">
    <property type="entry name" value="PAS"/>
</dbReference>
<dbReference type="InterPro" id="IPR052155">
    <property type="entry name" value="Biofilm_reg_signaling"/>
</dbReference>
<dbReference type="OrthoDB" id="23692at2"/>
<dbReference type="InterPro" id="IPR043128">
    <property type="entry name" value="Rev_trsase/Diguanyl_cyclase"/>
</dbReference>
<dbReference type="SUPFAM" id="SSF55785">
    <property type="entry name" value="PYP-like sensor domain (PAS domain)"/>
    <property type="match status" value="1"/>
</dbReference>
<evidence type="ECO:0000259" key="1">
    <source>
        <dbReference type="PROSITE" id="PS50887"/>
    </source>
</evidence>
<dbReference type="CDD" id="cd01949">
    <property type="entry name" value="GGDEF"/>
    <property type="match status" value="1"/>
</dbReference>
<evidence type="ECO:0000313" key="3">
    <source>
        <dbReference type="Proteomes" id="UP000279859"/>
    </source>
</evidence>
<gene>
    <name evidence="2" type="ORF">EEJ31_03025</name>
</gene>
<dbReference type="InterPro" id="IPR003018">
    <property type="entry name" value="GAF"/>
</dbReference>
<dbReference type="SMART" id="SM00065">
    <property type="entry name" value="GAF"/>
    <property type="match status" value="1"/>
</dbReference>
<dbReference type="AlphaFoldDB" id="A0A3M8LPM0"/>
<feature type="domain" description="GGDEF" evidence="1">
    <location>
        <begin position="330"/>
        <end position="466"/>
    </location>
</feature>
<sequence>MNEDRWRDLFHRAPCGLLSMTVDGAVNSVNDTFLELIGSRHEHIVDTYFMEHLSNGSKLFFETRFMPLLRLHGQVREMALELVRPDGSKLAVFVNSTLVTTDASSIVHTAVFDATARQDYERDLLEARRSADRSLARLKVLEGAARVFASAMTEEDLGAGLAAAAQSATDATNTSVLLVRNPGELELVAGEHPVAARIDLAGLCPEAEAVRAADAVVCASPVAIRRRFPAAVDALFDAKVESLCVVPLVEDEAVRGVLVCHFGRTRTLDDSVRKLLTALCDQASAVLQRIRLQQQVRHQSLHDVLTGLPNRSALQSRLEQVLSGSVRHGRPIAVIFVDLDGFKAINDSLGHQYGDQVLRQISDRLSRVVRAEETVGRLGGDEFLIICEDIDEDDARAIADRAREDIAQPLEGMGSSFPLSASVGICVYRPSEGNAPVTGDQLVRLADNAMYESKRAGKDRSTVVLA</sequence>
<name>A0A3M8LPM0_9MICO</name>
<dbReference type="NCBIfam" id="TIGR00229">
    <property type="entry name" value="sensory_box"/>
    <property type="match status" value="1"/>
</dbReference>
<dbReference type="SUPFAM" id="SSF55781">
    <property type="entry name" value="GAF domain-like"/>
    <property type="match status" value="1"/>
</dbReference>
<dbReference type="NCBIfam" id="TIGR00254">
    <property type="entry name" value="GGDEF"/>
    <property type="match status" value="1"/>
</dbReference>
<dbReference type="InterPro" id="IPR000160">
    <property type="entry name" value="GGDEF_dom"/>
</dbReference>
<comment type="caution">
    <text evidence="2">The sequence shown here is derived from an EMBL/GenBank/DDBJ whole genome shotgun (WGS) entry which is preliminary data.</text>
</comment>
<dbReference type="Gene3D" id="3.30.450.40">
    <property type="match status" value="1"/>
</dbReference>
<dbReference type="SMART" id="SM00267">
    <property type="entry name" value="GGDEF"/>
    <property type="match status" value="1"/>
</dbReference>
<dbReference type="Pfam" id="PF00990">
    <property type="entry name" value="GGDEF"/>
    <property type="match status" value="1"/>
</dbReference>
<dbReference type="PROSITE" id="PS50887">
    <property type="entry name" value="GGDEF"/>
    <property type="match status" value="1"/>
</dbReference>
<dbReference type="PANTHER" id="PTHR44757">
    <property type="entry name" value="DIGUANYLATE CYCLASE DGCP"/>
    <property type="match status" value="1"/>
</dbReference>
<keyword evidence="3" id="KW-1185">Reference proteome</keyword>
<organism evidence="2 3">
    <name type="scientific">Cryobacterium tepidiphilum</name>
    <dbReference type="NCBI Taxonomy" id="2486026"/>
    <lineage>
        <taxon>Bacteria</taxon>
        <taxon>Bacillati</taxon>
        <taxon>Actinomycetota</taxon>
        <taxon>Actinomycetes</taxon>
        <taxon>Micrococcales</taxon>
        <taxon>Microbacteriaceae</taxon>
        <taxon>Cryobacterium</taxon>
    </lineage>
</organism>
<dbReference type="InterPro" id="IPR029787">
    <property type="entry name" value="Nucleotide_cyclase"/>
</dbReference>
<dbReference type="Pfam" id="PF13185">
    <property type="entry name" value="GAF_2"/>
    <property type="match status" value="1"/>
</dbReference>
<dbReference type="RefSeq" id="WP_123044809.1">
    <property type="nucleotide sequence ID" value="NZ_RDSR01000003.1"/>
</dbReference>
<reference evidence="2 3" key="1">
    <citation type="submission" date="2018-11" db="EMBL/GenBank/DDBJ databases">
        <title>Cryobacterium sp. nov., isolated from rhizosphere soil of lettuce.</title>
        <authorList>
            <person name="Wang Y."/>
        </authorList>
    </citation>
    <scope>NUCLEOTIDE SEQUENCE [LARGE SCALE GENOMIC DNA]</scope>
    <source>
        <strain evidence="2 3">NEAU-85</strain>
    </source>
</reference>